<dbReference type="PANTHER" id="PTHR48022:SF73">
    <property type="entry name" value="METABOLITE TRANSPORT PROTEIN YDL199C-RELATED"/>
    <property type="match status" value="1"/>
</dbReference>
<dbReference type="InterPro" id="IPR005829">
    <property type="entry name" value="Sugar_transporter_CS"/>
</dbReference>
<accession>A0ABQ8VKZ0</accession>
<organism evidence="12 13">
    <name type="scientific">Lentinula lateritia</name>
    <dbReference type="NCBI Taxonomy" id="40482"/>
    <lineage>
        <taxon>Eukaryota</taxon>
        <taxon>Fungi</taxon>
        <taxon>Dikarya</taxon>
        <taxon>Basidiomycota</taxon>
        <taxon>Agaricomycotina</taxon>
        <taxon>Agaricomycetes</taxon>
        <taxon>Agaricomycetidae</taxon>
        <taxon>Agaricales</taxon>
        <taxon>Marasmiineae</taxon>
        <taxon>Omphalotaceae</taxon>
        <taxon>Lentinula</taxon>
    </lineage>
</organism>
<dbReference type="InterPro" id="IPR036259">
    <property type="entry name" value="MFS_trans_sf"/>
</dbReference>
<dbReference type="Proteomes" id="UP001150217">
    <property type="component" value="Unassembled WGS sequence"/>
</dbReference>
<feature type="region of interest" description="Disordered" evidence="9">
    <location>
        <begin position="573"/>
        <end position="596"/>
    </location>
</feature>
<feature type="transmembrane region" description="Helical" evidence="10">
    <location>
        <begin position="281"/>
        <end position="303"/>
    </location>
</feature>
<comment type="similarity">
    <text evidence="2 8">Belongs to the major facilitator superfamily. Sugar transporter (TC 2.A.1.1) family.</text>
</comment>
<dbReference type="PANTHER" id="PTHR48022">
    <property type="entry name" value="PLASTIDIC GLUCOSE TRANSPORTER 4"/>
    <property type="match status" value="1"/>
</dbReference>
<sequence length="596" mass="66082">MTLRSAETRRRRLVGRPLLLTVTVFLSIGVFLFGYDQGVMSGIITGPHFMKYFDRPGPIQVGSMVAVLEVGAFATSLAAGRVGDIIGRKGTLFIGALVFTIGGAIQTFTTGFSVMVLGRIVSGAGVGLLSTIVPIYQSEISPPDHRGALAAAEFTGNVFGYSISVWTDYFCSYIDSDYSWRIPLLVQCAIGALLAAGSLVMPESPRKVHFPDNIAGPTVWLIDTDKDDEGLRVIADLHGGDLDNPVAKAEYREIKDKVILEREFGEGRSYGMMWRKYKQRVLLAMSSQAFAQLNGINVISYYARKFFVQAGWLGRQAILMSGINSIVYVLSTLPPWYLIDRWGRRPILLSGAVIMAIALFATGYFMYLDHPETPNAVVVCVIIFNAAFGYSWGPIPWLYPPEIMPLTVRAKGVSLSTATNWAFNFLVGEITPYLQEVITWKLYIMHAFFCCCTPDHSFENAEKSIVFLVYPETKGVTLEDMDAVFGEAGTSKLPIALSSVPERSTLLPSSSIYPPNQSRVQRNSRSNSNSHSWLGRLFKRNNSRRDIQEYQALNVDEEDMTLSISDGSRFARRIEDEDDEDDVRGYEVVGRDVGAR</sequence>
<evidence type="ECO:0000256" key="3">
    <source>
        <dbReference type="ARBA" id="ARBA00022448"/>
    </source>
</evidence>
<evidence type="ECO:0000313" key="12">
    <source>
        <dbReference type="EMBL" id="KAJ4497059.1"/>
    </source>
</evidence>
<evidence type="ECO:0000259" key="11">
    <source>
        <dbReference type="PROSITE" id="PS50850"/>
    </source>
</evidence>
<dbReference type="PROSITE" id="PS50850">
    <property type="entry name" value="MFS"/>
    <property type="match status" value="1"/>
</dbReference>
<dbReference type="InterPro" id="IPR020846">
    <property type="entry name" value="MFS_dom"/>
</dbReference>
<dbReference type="SUPFAM" id="SSF103473">
    <property type="entry name" value="MFS general substrate transporter"/>
    <property type="match status" value="1"/>
</dbReference>
<dbReference type="Pfam" id="PF00083">
    <property type="entry name" value="Sugar_tr"/>
    <property type="match status" value="1"/>
</dbReference>
<evidence type="ECO:0000256" key="6">
    <source>
        <dbReference type="ARBA" id="ARBA00023136"/>
    </source>
</evidence>
<feature type="transmembrane region" description="Helical" evidence="10">
    <location>
        <begin position="318"/>
        <end position="339"/>
    </location>
</feature>
<feature type="transmembrane region" description="Helical" evidence="10">
    <location>
        <begin position="178"/>
        <end position="200"/>
    </location>
</feature>
<evidence type="ECO:0000256" key="4">
    <source>
        <dbReference type="ARBA" id="ARBA00022692"/>
    </source>
</evidence>
<evidence type="ECO:0000313" key="13">
    <source>
        <dbReference type="Proteomes" id="UP001150217"/>
    </source>
</evidence>
<feature type="transmembrane region" description="Helical" evidence="10">
    <location>
        <begin position="91"/>
        <end position="108"/>
    </location>
</feature>
<keyword evidence="6 10" id="KW-0472">Membrane</keyword>
<keyword evidence="13" id="KW-1185">Reference proteome</keyword>
<feature type="compositionally biased region" description="Low complexity" evidence="9">
    <location>
        <begin position="516"/>
        <end position="531"/>
    </location>
</feature>
<feature type="domain" description="Major facilitator superfamily (MFS) profile" evidence="11">
    <location>
        <begin position="22"/>
        <end position="474"/>
    </location>
</feature>
<keyword evidence="3 8" id="KW-0813">Transport</keyword>
<evidence type="ECO:0000256" key="10">
    <source>
        <dbReference type="SAM" id="Phobius"/>
    </source>
</evidence>
<evidence type="ECO:0000256" key="5">
    <source>
        <dbReference type="ARBA" id="ARBA00022989"/>
    </source>
</evidence>
<dbReference type="PRINTS" id="PR00171">
    <property type="entry name" value="SUGRTRNSPORT"/>
</dbReference>
<dbReference type="Gene3D" id="1.20.1250.20">
    <property type="entry name" value="MFS general substrate transporter like domains"/>
    <property type="match status" value="1"/>
</dbReference>
<feature type="region of interest" description="Disordered" evidence="9">
    <location>
        <begin position="508"/>
        <end position="531"/>
    </location>
</feature>
<feature type="compositionally biased region" description="Basic and acidic residues" evidence="9">
    <location>
        <begin position="583"/>
        <end position="596"/>
    </location>
</feature>
<dbReference type="InterPro" id="IPR005828">
    <property type="entry name" value="MFS_sugar_transport-like"/>
</dbReference>
<evidence type="ECO:0000256" key="8">
    <source>
        <dbReference type="RuleBase" id="RU003346"/>
    </source>
</evidence>
<proteinExistence type="inferred from homology"/>
<comment type="subcellular location">
    <subcellularLocation>
        <location evidence="1">Membrane</location>
        <topology evidence="1">Multi-pass membrane protein</topology>
    </subcellularLocation>
</comment>
<dbReference type="EMBL" id="JANVFT010000024">
    <property type="protein sequence ID" value="KAJ4497059.1"/>
    <property type="molecule type" value="Genomic_DNA"/>
</dbReference>
<dbReference type="PROSITE" id="PS00217">
    <property type="entry name" value="SUGAR_TRANSPORT_2"/>
    <property type="match status" value="1"/>
</dbReference>
<feature type="transmembrane region" description="Helical" evidence="10">
    <location>
        <begin position="59"/>
        <end position="79"/>
    </location>
</feature>
<dbReference type="InterPro" id="IPR050360">
    <property type="entry name" value="MFS_Sugar_Transporters"/>
</dbReference>
<evidence type="ECO:0000256" key="9">
    <source>
        <dbReference type="SAM" id="MobiDB-lite"/>
    </source>
</evidence>
<comment type="caution">
    <text evidence="12">The sequence shown here is derived from an EMBL/GenBank/DDBJ whole genome shotgun (WGS) entry which is preliminary data.</text>
</comment>
<comment type="catalytic activity">
    <reaction evidence="7">
        <text>myo-inositol(out) + H(+)(out) = myo-inositol(in) + H(+)(in)</text>
        <dbReference type="Rhea" id="RHEA:60364"/>
        <dbReference type="ChEBI" id="CHEBI:15378"/>
        <dbReference type="ChEBI" id="CHEBI:17268"/>
    </reaction>
</comment>
<keyword evidence="4 10" id="KW-0812">Transmembrane</keyword>
<dbReference type="NCBIfam" id="TIGR00879">
    <property type="entry name" value="SP"/>
    <property type="match status" value="1"/>
</dbReference>
<dbReference type="InterPro" id="IPR003663">
    <property type="entry name" value="Sugar/inositol_transpt"/>
</dbReference>
<name>A0ABQ8VKZ0_9AGAR</name>
<evidence type="ECO:0000256" key="1">
    <source>
        <dbReference type="ARBA" id="ARBA00004141"/>
    </source>
</evidence>
<feature type="transmembrane region" description="Helical" evidence="10">
    <location>
        <begin position="346"/>
        <end position="367"/>
    </location>
</feature>
<feature type="transmembrane region" description="Helical" evidence="10">
    <location>
        <begin position="373"/>
        <end position="399"/>
    </location>
</feature>
<reference evidence="12" key="1">
    <citation type="submission" date="2022-08" db="EMBL/GenBank/DDBJ databases">
        <title>A Global Phylogenomic Analysis of the Shiitake Genus Lentinula.</title>
        <authorList>
            <consortium name="DOE Joint Genome Institute"/>
            <person name="Sierra-Patev S."/>
            <person name="Min B."/>
            <person name="Naranjo-Ortiz M."/>
            <person name="Looney B."/>
            <person name="Konkel Z."/>
            <person name="Slot J.C."/>
            <person name="Sakamoto Y."/>
            <person name="Steenwyk J.L."/>
            <person name="Rokas A."/>
            <person name="Carro J."/>
            <person name="Camarero S."/>
            <person name="Ferreira P."/>
            <person name="Molpeceres G."/>
            <person name="Ruiz-Duenas F.J."/>
            <person name="Serrano A."/>
            <person name="Henrissat B."/>
            <person name="Drula E."/>
            <person name="Hughes K.W."/>
            <person name="Mata J.L."/>
            <person name="Ishikawa N.K."/>
            <person name="Vargas-Isla R."/>
            <person name="Ushijima S."/>
            <person name="Smith C.A."/>
            <person name="Ahrendt S."/>
            <person name="Andreopoulos W."/>
            <person name="He G."/>
            <person name="Labutti K."/>
            <person name="Lipzen A."/>
            <person name="Ng V."/>
            <person name="Riley R."/>
            <person name="Sandor L."/>
            <person name="Barry K."/>
            <person name="Martinez A.T."/>
            <person name="Xiao Y."/>
            <person name="Gibbons J.G."/>
            <person name="Terashima K."/>
            <person name="Grigoriev I.V."/>
            <person name="Hibbett D.S."/>
        </authorList>
    </citation>
    <scope>NUCLEOTIDE SEQUENCE</scope>
    <source>
        <strain evidence="12">RHP3577 ss4</strain>
    </source>
</reference>
<protein>
    <recommendedName>
        <fullName evidence="11">Major facilitator superfamily (MFS) profile domain-containing protein</fullName>
    </recommendedName>
</protein>
<evidence type="ECO:0000256" key="2">
    <source>
        <dbReference type="ARBA" id="ARBA00010992"/>
    </source>
</evidence>
<feature type="transmembrane region" description="Helical" evidence="10">
    <location>
        <begin position="18"/>
        <end position="35"/>
    </location>
</feature>
<evidence type="ECO:0000256" key="7">
    <source>
        <dbReference type="ARBA" id="ARBA00049119"/>
    </source>
</evidence>
<keyword evidence="5 10" id="KW-1133">Transmembrane helix</keyword>
<gene>
    <name evidence="12" type="ORF">C8R41DRAFT_760703</name>
</gene>